<sequence>MTTIYEMRKQLVGTVMVISMMLLAFWTSYTNYASRGLVFKSTVQVDKDTNFALDNYKENLFTSTVLYNNTFYKSVVQYIHGQSLVEKCSNRRYIIYRCNPGMLCRGIGDR</sequence>
<dbReference type="Proteomes" id="UP001164746">
    <property type="component" value="Chromosome 9"/>
</dbReference>
<organism evidence="2 3">
    <name type="scientific">Mya arenaria</name>
    <name type="common">Soft-shell clam</name>
    <dbReference type="NCBI Taxonomy" id="6604"/>
    <lineage>
        <taxon>Eukaryota</taxon>
        <taxon>Metazoa</taxon>
        <taxon>Spiralia</taxon>
        <taxon>Lophotrochozoa</taxon>
        <taxon>Mollusca</taxon>
        <taxon>Bivalvia</taxon>
        <taxon>Autobranchia</taxon>
        <taxon>Heteroconchia</taxon>
        <taxon>Euheterodonta</taxon>
        <taxon>Imparidentia</taxon>
        <taxon>Neoheterodontei</taxon>
        <taxon>Myida</taxon>
        <taxon>Myoidea</taxon>
        <taxon>Myidae</taxon>
        <taxon>Mya</taxon>
    </lineage>
</organism>
<accession>A0ABY7EZ41</accession>
<protein>
    <submittedName>
        <fullName evidence="2">Uncharacterized protein</fullName>
    </submittedName>
</protein>
<evidence type="ECO:0000313" key="3">
    <source>
        <dbReference type="Proteomes" id="UP001164746"/>
    </source>
</evidence>
<keyword evidence="1" id="KW-0812">Transmembrane</keyword>
<feature type="non-terminal residue" evidence="2">
    <location>
        <position position="1"/>
    </location>
</feature>
<feature type="transmembrane region" description="Helical" evidence="1">
    <location>
        <begin position="12"/>
        <end position="29"/>
    </location>
</feature>
<keyword evidence="3" id="KW-1185">Reference proteome</keyword>
<evidence type="ECO:0000256" key="1">
    <source>
        <dbReference type="SAM" id="Phobius"/>
    </source>
</evidence>
<gene>
    <name evidence="2" type="ORF">MAR_004755</name>
</gene>
<dbReference type="EMBL" id="CP111020">
    <property type="protein sequence ID" value="WAR14650.1"/>
    <property type="molecule type" value="Genomic_DNA"/>
</dbReference>
<reference evidence="2" key="1">
    <citation type="submission" date="2022-11" db="EMBL/GenBank/DDBJ databases">
        <title>Centuries of genome instability and evolution in soft-shell clam transmissible cancer (bioRxiv).</title>
        <authorList>
            <person name="Hart S.F.M."/>
            <person name="Yonemitsu M.A."/>
            <person name="Giersch R.M."/>
            <person name="Beal B.F."/>
            <person name="Arriagada G."/>
            <person name="Davis B.W."/>
            <person name="Ostrander E.A."/>
            <person name="Goff S.P."/>
            <person name="Metzger M.J."/>
        </authorList>
    </citation>
    <scope>NUCLEOTIDE SEQUENCE</scope>
    <source>
        <strain evidence="2">MELC-2E11</strain>
        <tissue evidence="2">Siphon/mantle</tissue>
    </source>
</reference>
<keyword evidence="1" id="KW-1133">Transmembrane helix</keyword>
<proteinExistence type="predicted"/>
<name>A0ABY7EZ41_MYAAR</name>
<keyword evidence="1" id="KW-0472">Membrane</keyword>
<evidence type="ECO:0000313" key="2">
    <source>
        <dbReference type="EMBL" id="WAR14650.1"/>
    </source>
</evidence>